<protein>
    <recommendedName>
        <fullName evidence="3">HipA N-terminal subdomain 1 domain-containing protein</fullName>
    </recommendedName>
</protein>
<proteinExistence type="predicted"/>
<dbReference type="EMBL" id="JARFYN010000007">
    <property type="protein sequence ID" value="MDL2405544.1"/>
    <property type="molecule type" value="Genomic_DNA"/>
</dbReference>
<accession>A0ABT7KEF3</accession>
<dbReference type="RefSeq" id="WP_285878486.1">
    <property type="nucleotide sequence ID" value="NZ_JARFYN010000007.1"/>
</dbReference>
<dbReference type="Proteomes" id="UP001172630">
    <property type="component" value="Unassembled WGS sequence"/>
</dbReference>
<evidence type="ECO:0000313" key="2">
    <source>
        <dbReference type="Proteomes" id="UP001172630"/>
    </source>
</evidence>
<evidence type="ECO:0000313" key="1">
    <source>
        <dbReference type="EMBL" id="MDL2405544.1"/>
    </source>
</evidence>
<sequence length="111" mass="12401">MTTSKESPTDCFVYITLPEKTTPVTVGRFSLKQDRRGTSVGQFVYGRSYRDNPDAVEIDPAELQIAARAYETAAMGGIFGSLRDAGPDHWGRRLIEKYVGKAPLREIDYLL</sequence>
<evidence type="ECO:0008006" key="3">
    <source>
        <dbReference type="Google" id="ProtNLM"/>
    </source>
</evidence>
<comment type="caution">
    <text evidence="1">The sequence shown here is derived from an EMBL/GenBank/DDBJ whole genome shotgun (WGS) entry which is preliminary data.</text>
</comment>
<keyword evidence="2" id="KW-1185">Reference proteome</keyword>
<name>A0ABT7KEF3_9HYPH</name>
<reference evidence="1" key="1">
    <citation type="submission" date="2023-06" db="EMBL/GenBank/DDBJ databases">
        <title>Phylogenetic Diversity of Rhizobium strains.</title>
        <authorList>
            <person name="Moura F.T."/>
            <person name="Helene L.C.F."/>
            <person name="Hungria M."/>
        </authorList>
    </citation>
    <scope>NUCLEOTIDE SEQUENCE</scope>
    <source>
        <strain evidence="1">CCGE524</strain>
    </source>
</reference>
<organism evidence="1 2">
    <name type="scientific">Rhizobium calliandrae</name>
    <dbReference type="NCBI Taxonomy" id="1312182"/>
    <lineage>
        <taxon>Bacteria</taxon>
        <taxon>Pseudomonadati</taxon>
        <taxon>Pseudomonadota</taxon>
        <taxon>Alphaproteobacteria</taxon>
        <taxon>Hyphomicrobiales</taxon>
        <taxon>Rhizobiaceae</taxon>
        <taxon>Rhizobium/Agrobacterium group</taxon>
        <taxon>Rhizobium</taxon>
    </lineage>
</organism>
<gene>
    <name evidence="1" type="ORF">PY650_07680</name>
</gene>